<evidence type="ECO:0000313" key="7">
    <source>
        <dbReference type="Proteomes" id="UP000001357"/>
    </source>
</evidence>
<dbReference type="EMBL" id="CH991562">
    <property type="protein sequence ID" value="EDQ86933.1"/>
    <property type="molecule type" value="Genomic_DNA"/>
</dbReference>
<dbReference type="InterPro" id="IPR045093">
    <property type="entry name" value="Cullin"/>
</dbReference>
<dbReference type="Pfam" id="PF07177">
    <property type="entry name" value="Neuralized"/>
    <property type="match status" value="1"/>
</dbReference>
<dbReference type="KEGG" id="mbr:MONBRDRAFT_10420"/>
<accession>A9V658</accession>
<dbReference type="InterPro" id="IPR043136">
    <property type="entry name" value="B30.2/SPRY_sf"/>
</dbReference>
<feature type="compositionally biased region" description="Polar residues" evidence="3">
    <location>
        <begin position="1784"/>
        <end position="1800"/>
    </location>
</feature>
<feature type="region of interest" description="Disordered" evidence="3">
    <location>
        <begin position="4070"/>
        <end position="4091"/>
    </location>
</feature>
<dbReference type="InterPro" id="IPR000569">
    <property type="entry name" value="HECT_dom"/>
</dbReference>
<dbReference type="GO" id="GO:0004842">
    <property type="term" value="F:ubiquitin-protein transferase activity"/>
    <property type="evidence" value="ECO:0007669"/>
    <property type="project" value="InterPro"/>
</dbReference>
<keyword evidence="7" id="KW-1185">Reference proteome</keyword>
<protein>
    <recommendedName>
        <fullName evidence="8">HECT domain-containing protein</fullName>
    </recommendedName>
</protein>
<dbReference type="SUPFAM" id="SSF63748">
    <property type="entry name" value="Tudor/PWWP/MBT"/>
    <property type="match status" value="1"/>
</dbReference>
<dbReference type="CDD" id="cd12887">
    <property type="entry name" value="SPRY_NHR_like"/>
    <property type="match status" value="1"/>
</dbReference>
<dbReference type="Gene3D" id="2.60.120.920">
    <property type="match status" value="1"/>
</dbReference>
<dbReference type="PANTHER" id="PTHR22771:SF4">
    <property type="entry name" value="CULLIN 7-RELATED"/>
    <property type="match status" value="1"/>
</dbReference>
<dbReference type="SUPFAM" id="SSF57850">
    <property type="entry name" value="RING/U-box"/>
    <property type="match status" value="1"/>
</dbReference>
<dbReference type="Proteomes" id="UP000001357">
    <property type="component" value="Unassembled WGS sequence"/>
</dbReference>
<feature type="compositionally biased region" description="Low complexity" evidence="3">
    <location>
        <begin position="408"/>
        <end position="419"/>
    </location>
</feature>
<sequence length="4098" mass="447395">MPNPLPLTQAFQKAQEDSAAESSDTMKPEGVEALLLFLLSHVLDTMPVANKPQPCAVCKEPSLLESKGSRVYQPMREADERQLEAADQFMMAELQQMCRGRVVQASLSGTVDEARIDIDLLLTHLGHGAESLDSELVEALFQAHERKADLMAELEESIANYYCPGHHHMRIVNEPYSTFREQLSWCCDLCGCSGRGLVAHCEPCQHDVCLSCLEREEDFEISGQVSIRLKSQAEQRPEEHETSSPDQTALLTHFLPAFESTFARRLEDLKPLEEVQIPLDVFKPITRADLRRACDAAGFIGAIRLECCLRRPAAHNALQALENQLFLASLAVFRALVLPSKQQVAGFPKALAVLRDLQTACAQELGSVHLLTEALVAGLSATVYAAIHDVQSFDTRAQLQQQALQALTGDDAPGPGARGARVRQHSERASSPWLGRLGTLLGGAWSAPPANEPEPDKQPARRDTTISPIPPPDLSVSPPAPVFWETSPQLGSDDQARKLCFALTSLQQPSDLIVLQDGEAGARLELKGVEDFSSLGSLDLIINCIFHPGSSPALASPLTLPWRLHRWEPFVLPLPDVKAFSVTVGSSEALLPLAAATVCVTLLNCPSGYHLVTQQSIASRSPSPLPVGYVSQAFAIKSHTYSLFTLRLQRSSESAAMTQARIDEIRTDGRQRQYDCESRNETSLILDRDAVSISFTSFTRSEAELEGFAITVLPISLEPLPALAEESRHLQAQTPLAFALVALTASEPRLPAHVGALPSPLLTALIPGQCEHCHSEHSATRVMLLEVLAGAAHPMLQQLYTFVLTRGLQARNFHHCTTRLALRMVFVCAYVLGLTLADMQRALNTPHCLERRQLIACVETAFALQRHLVTTDPSLDAVDVPIDAESEVPASVPSASTYAAIVTGNSSASANDVQLSSDSRNASTQAKFASAQAEPKTLADTTQLLRAIVQTYCPCHNSEEDNEDIHEGVNDAVPQASASVNRDDNSNGSSNGRPPPLLTPGFSHMEARSHSVHGDASGSAARAAASAAAATASSVNQNFDLQLESCKVRGADTQGNGNASMPASPRRSRAAPRGLAPPRTSSTVLPRQETTECPERPPLQRSLTAPSAPLTDKAWRRVLKGKGSRALGRQFAATYRQQEVLTALLEACKGRLSGPELQAQLAAHRAAVVDASERMSFLYTMQNVLHPALFHTSHRAVLAIEQAERSVASASQEAISPSGAALPDASDAAIVMELIRVEIQNLRSLVLVHGSGTVTPALIDYVAARLVTIGAWLRRVDHPRQLCTVMHALQALQTKLDPLRFTERPIILLRRCVLIVLLRCLGRDSAGTGGEVVTIESHRQVLQAALETLAAPAPRTFVIEALVAILLCLGTPARGANTAVAQVLRTVGPSLLANTAPLVQVLGVHLLNAVHDSSGACLDILLDYALRPYVLVGVPNAQAHAAQLACLQIRRRLSTHEHALKLLEPRLLSCLSELEAVQAANSSKATPSTNNSSDLVSPQLQPTFVGHPLLQLDAGVTRLQGVCSYGSAERQLQWIHLTLGPCASNGLMTASWSSMGTLPLPNELSAITTAVAVGGETLYFYDAQWTRPTLALRQDTVVRTKSFQQGLCTSERPLPVDDDQHCRFVVYTGSDSDDSWAGNVSIGVLRVDPSSCLPAAPTIITDLSDVAVYLDGTSIKYQGSVVSSDYGIGRPLSTGMHVEVDVDPEGSVSFIIDGKPCGVALKNFVPSTATTPLYAIVDVYGQCQSARIAASHRSTAAPHSFAFAGRDELVQNCLRLTTRMRLETQPTQPTGDNDGITTLEGSKPAGPAGAVTPEPTRDTKTTEAELDPLPALRAWIRDAGVSSQSAPVLMLDRLPFRATLLQPALSAPPLGALHHDSILLPPRMVACELTHVPTKLDVAAEDDGDGSADSKNEGIGAPLPRLPFRHQLRETWLHVTRLVFAPDFAKLAMAEQAGLLGASWALAQTYDMHDLLPREDDDWVTAALERAVQPAPLRHLFATDLPTALQRLLEPTTTKHVRRFFGQDAPSRFAHLEFTTATEALEQYLRREGLHSDGPVCSCCDRAITLGPTFEVDVELRKLCSACAHMCTTPAEVAQGPAWWPAPGPSCQAEAGPMGCRAHHVDISDPASVARCTSATLTTSTILASTRSECVPPTTANGGGVPVTFWRFDLYRQDQGEVALSGVHGFVLDTESGEEDKLESVLMDVSVHQPRETTTNCPPRQLEVSVSAKVFSICLVIPSTYRLEYVALASDGPLAVQRVIGRQGLCFEHTDLWFAHDLSKHVGSNTVALLPRPALRHLRGFGRSMAKTAPVLPLSCHDELNHVPLDMVSFALADHQEYQRATHAAVQTLQIQLARLIALGWWKQQKGKLRCSAPTSAASSPARVEEKADGSPCPVDEPGSWPWTLAMLRLWGAQRLVPAANTAALAATSLSSEQLPVIRLSGEQLDDLASLLLAESQRVREVAGPTVATLITKDGDNQPHLLQGQVILPNASSLRLAVPHLCVDKCTLHLCDGTGLELACLSESLQSNAVWTVPGNEVRWFLRGSTEALQSARFQIRVARAWSQELVEDADILTANGINFGFLEAAQALLHQHCAVLSERALLDWAESCCLLAQLPWEGDQTLGPRQLAMLADVLPHIMAQLGPTIRCRLRAVLQRVQLRRHLEWNDFFGQVFAHNDCLYRVIDITTMLHTREDDASLNDFRDEGTDGGQEDPRLRLILKAERVDCDDSLDTGSEDTICVEMYPWRAAQELASHLDMLRLSSPALVRVLPFPLRAEEPDRDDDFFVDDADLRGQLLLPEEPEHGQSLNSHRAAKTWEGDRQTLSDLLRHLRARLFTFPFDGTIPGWHTLSTELTAIQASLESSHSATLAHAAMGGLEGSPAMNAVSSSAGRWVDIEETMTALRAQLHGLGEENADHKRVVVDHVRDLDAELNTTDTEDAIAIIAALLSGSHSGRSPWALAELLLTLEEQLEQAQCVREAHKTAPVVMLPLYRIAGAVGLRSMTVPFASQAEPFPHPADFARRSDYVAFVKARLRPGMRVQLLQDSEGVSAGDVGVFIQSNSRTPPVQCKWKQYGHTRWVHWHEIVLLPPTEVPGLSQTHDIGEATLKALSWSAHEETNSPQQGSELALSATTWDSQEPGLENLCDSARTRVEAVASSLLQGEAWSLFALLADVQLQPEQWQAVVFTARFDEAGRWAHAGPLTWIDLALRGGTILGAQLCMELLGMHDLMTTGDDLDLSTLIRVGAVDRALLAVMAHQSPEAQHDILRQLPQARRSALLGRAVELGAWRDSAVRLPPLMTRGLVPQLWDPMLQVMRVLDVMEALAEGSHPLTGVNLLHWALLPAVYQYHCIFAPSRRVDVQYGPFFTEKADAALLAWGDELAHALNPRDDEVAVPKPALLALDDVPAEEPAMSEMTCYQPSWCAQPSVSALLSELDALEAWCNEPSKVAVLHWHDHYDVSQVVALLRGMLARRYPLVVTCWPHALAGRVTELLNAGMTLVGPTIYELGVDAVLCPLPFLREGVRHILGALPLPSDHEAWLQAVAASSGDNQEVRITYEVPDHEHVLAGVDQSHLFPQMEPHSTNGFYCDICNRRSDSNEGRVCRRCISGCDYDLCSSCLAEETSKSTTQHTRLVRATEPSLYRPVRANGQDPAPALPATLDGLAHLPIQALRARYGTLRWAGDMIVAPHLKLLQFLQDPKLHRARAWISMPLKEELLKQHLTSTMRTEAEHGPTLRVDRLRAQSLEAWDVQSNRLRLPTLAEEARTVYAQIAEQLAVHVKEDARFLHLASKFWKIRLLGEGGDDYGGVYAESTTECLSELRDIKTRVLVPTPNGVADHGSQRDLLLINPDLRPFESEHDRTLLHFLGYLIGFSIRSGEPIDLPLAPCMWSMLLGTALTAEDVPEVDLSFARTLNQIRALPEDDDLLLACCLPTTMCTAGGRQVTVIEGLDVLDARNKQRFCDEALRIYLKQFDEVLTPVREALAKVLAHEHMLYMFTPAELETLVCGSQDVDLALLRANTRYEGLKETDDVVTWFWELLLPHYRSKKALRQKLVAAIENCRAIDADYNAADVDDDDSDEDDSYFTDEESGDENEFMWYV</sequence>
<reference evidence="6 7" key="1">
    <citation type="journal article" date="2008" name="Nature">
        <title>The genome of the choanoflagellate Monosiga brevicollis and the origin of metazoans.</title>
        <authorList>
            <consortium name="JGI Sequencing"/>
            <person name="King N."/>
            <person name="Westbrook M.J."/>
            <person name="Young S.L."/>
            <person name="Kuo A."/>
            <person name="Abedin M."/>
            <person name="Chapman J."/>
            <person name="Fairclough S."/>
            <person name="Hellsten U."/>
            <person name="Isogai Y."/>
            <person name="Letunic I."/>
            <person name="Marr M."/>
            <person name="Pincus D."/>
            <person name="Putnam N."/>
            <person name="Rokas A."/>
            <person name="Wright K.J."/>
            <person name="Zuzow R."/>
            <person name="Dirks W."/>
            <person name="Good M."/>
            <person name="Goodstein D."/>
            <person name="Lemons D."/>
            <person name="Li W."/>
            <person name="Lyons J.B."/>
            <person name="Morris A."/>
            <person name="Nichols S."/>
            <person name="Richter D.J."/>
            <person name="Salamov A."/>
            <person name="Bork P."/>
            <person name="Lim W.A."/>
            <person name="Manning G."/>
            <person name="Miller W.T."/>
            <person name="McGinnis W."/>
            <person name="Shapiro H."/>
            <person name="Tjian R."/>
            <person name="Grigoriev I.V."/>
            <person name="Rokhsar D."/>
        </authorList>
    </citation>
    <scope>NUCLEOTIDE SEQUENCE [LARGE SCALE GENOMIC DNA]</scope>
    <source>
        <strain evidence="7">MX1 / ATCC 50154</strain>
    </source>
</reference>
<feature type="region of interest" description="Disordered" evidence="3">
    <location>
        <begin position="444"/>
        <end position="475"/>
    </location>
</feature>
<dbReference type="InterPro" id="IPR006573">
    <property type="entry name" value="NHR_dom"/>
</dbReference>
<evidence type="ECO:0000259" key="4">
    <source>
        <dbReference type="PROSITE" id="PS50237"/>
    </source>
</evidence>
<dbReference type="STRING" id="81824.A9V658"/>
<dbReference type="eggNOG" id="KOG1426">
    <property type="taxonomic scope" value="Eukaryota"/>
</dbReference>
<dbReference type="SMART" id="SM00119">
    <property type="entry name" value="HECTc"/>
    <property type="match status" value="1"/>
</dbReference>
<feature type="domain" description="NHR" evidence="5">
    <location>
        <begin position="1577"/>
        <end position="1751"/>
    </location>
</feature>
<dbReference type="PROSITE" id="PS51065">
    <property type="entry name" value="NHR"/>
    <property type="match status" value="1"/>
</dbReference>
<feature type="compositionally biased region" description="Low complexity" evidence="3">
    <location>
        <begin position="2373"/>
        <end position="2382"/>
    </location>
</feature>
<feature type="region of interest" description="Disordered" evidence="3">
    <location>
        <begin position="2373"/>
        <end position="2395"/>
    </location>
</feature>
<dbReference type="PROSITE" id="PS50237">
    <property type="entry name" value="HECT"/>
    <property type="match status" value="1"/>
</dbReference>
<name>A9V658_MONBE</name>
<dbReference type="InterPro" id="IPR021097">
    <property type="entry name" value="CPH_domain"/>
</dbReference>
<dbReference type="Gene3D" id="3.90.1750.10">
    <property type="entry name" value="Hect, E3 ligase catalytic domains"/>
    <property type="match status" value="1"/>
</dbReference>
<feature type="region of interest" description="Disordered" evidence="3">
    <location>
        <begin position="1050"/>
        <end position="1107"/>
    </location>
</feature>
<dbReference type="GeneID" id="5893471"/>
<organism evidence="6 7">
    <name type="scientific">Monosiga brevicollis</name>
    <name type="common">Choanoflagellate</name>
    <dbReference type="NCBI Taxonomy" id="81824"/>
    <lineage>
        <taxon>Eukaryota</taxon>
        <taxon>Choanoflagellata</taxon>
        <taxon>Craspedida</taxon>
        <taxon>Salpingoecidae</taxon>
        <taxon>Monosiga</taxon>
    </lineage>
</organism>
<feature type="region of interest" description="Disordered" evidence="3">
    <location>
        <begin position="978"/>
        <end position="1018"/>
    </location>
</feature>
<evidence type="ECO:0000256" key="3">
    <source>
        <dbReference type="SAM" id="MobiDB-lite"/>
    </source>
</evidence>
<dbReference type="SUPFAM" id="SSF56204">
    <property type="entry name" value="Hect, E3 ligase catalytic domain"/>
    <property type="match status" value="1"/>
</dbReference>
<evidence type="ECO:0000256" key="1">
    <source>
        <dbReference type="ARBA" id="ARBA00022786"/>
    </source>
</evidence>
<evidence type="ECO:0000313" key="6">
    <source>
        <dbReference type="EMBL" id="EDQ86933.1"/>
    </source>
</evidence>
<feature type="region of interest" description="Disordered" evidence="3">
    <location>
        <begin position="408"/>
        <end position="428"/>
    </location>
</feature>
<dbReference type="Pfam" id="PF00632">
    <property type="entry name" value="HECT"/>
    <property type="match status" value="1"/>
</dbReference>
<dbReference type="Gene3D" id="3.30.2160.10">
    <property type="entry name" value="Hect, E3 ligase catalytic domain"/>
    <property type="match status" value="1"/>
</dbReference>
<feature type="compositionally biased region" description="Low complexity" evidence="3">
    <location>
        <begin position="1059"/>
        <end position="1079"/>
    </location>
</feature>
<dbReference type="Gene3D" id="2.30.30.30">
    <property type="match status" value="1"/>
</dbReference>
<evidence type="ECO:0000259" key="5">
    <source>
        <dbReference type="PROSITE" id="PS51065"/>
    </source>
</evidence>
<dbReference type="Pfam" id="PF11515">
    <property type="entry name" value="Cul7"/>
    <property type="match status" value="1"/>
</dbReference>
<feature type="region of interest" description="Disordered" evidence="3">
    <location>
        <begin position="1784"/>
        <end position="1822"/>
    </location>
</feature>
<dbReference type="InterPro" id="IPR014722">
    <property type="entry name" value="Rib_uL2_dom2"/>
</dbReference>
<dbReference type="PANTHER" id="PTHR22771">
    <property type="entry name" value="CULLIN AND GALACTOSE-BINDING DOMAIN-CONTAINING"/>
    <property type="match status" value="1"/>
</dbReference>
<gene>
    <name evidence="6" type="ORF">MONBRDRAFT_10420</name>
</gene>
<evidence type="ECO:0000256" key="2">
    <source>
        <dbReference type="PROSITE-ProRule" id="PRU00104"/>
    </source>
</evidence>
<proteinExistence type="predicted"/>
<dbReference type="InterPro" id="IPR035983">
    <property type="entry name" value="Hect_E3_ubiquitin_ligase"/>
</dbReference>
<evidence type="ECO:0008006" key="8">
    <source>
        <dbReference type="Google" id="ProtNLM"/>
    </source>
</evidence>
<dbReference type="InParanoid" id="A9V658"/>
<comment type="caution">
    <text evidence="2">Lacks conserved residue(s) required for the propagation of feature annotation.</text>
</comment>
<feature type="domain" description="HECT" evidence="4">
    <location>
        <begin position="3793"/>
        <end position="4038"/>
    </location>
</feature>
<keyword evidence="1 2" id="KW-0833">Ubl conjugation pathway</keyword>
<dbReference type="RefSeq" id="XP_001748172.1">
    <property type="nucleotide sequence ID" value="XM_001748120.1"/>
</dbReference>
<feature type="compositionally biased region" description="Basic and acidic residues" evidence="3">
    <location>
        <begin position="454"/>
        <end position="464"/>
    </location>
</feature>